<dbReference type="PROSITE" id="PS00059">
    <property type="entry name" value="ADH_ZINC"/>
    <property type="match status" value="1"/>
</dbReference>
<accession>A0ABV8U833</accession>
<evidence type="ECO:0000256" key="1">
    <source>
        <dbReference type="ARBA" id="ARBA00001947"/>
    </source>
</evidence>
<dbReference type="InterPro" id="IPR011032">
    <property type="entry name" value="GroES-like_sf"/>
</dbReference>
<evidence type="ECO:0000256" key="3">
    <source>
        <dbReference type="ARBA" id="ARBA00013190"/>
    </source>
</evidence>
<evidence type="ECO:0000259" key="7">
    <source>
        <dbReference type="SMART" id="SM00829"/>
    </source>
</evidence>
<dbReference type="InterPro" id="IPR002328">
    <property type="entry name" value="ADH_Zn_CS"/>
</dbReference>
<dbReference type="PANTHER" id="PTHR42940">
    <property type="entry name" value="ALCOHOL DEHYDROGENASE 1-RELATED"/>
    <property type="match status" value="1"/>
</dbReference>
<dbReference type="Pfam" id="PF08240">
    <property type="entry name" value="ADH_N"/>
    <property type="match status" value="1"/>
</dbReference>
<sequence>MNAMVLPRPGKPLELRSVPRPAPSEGQILIRVHACAVCRTDLHVADGDLKHPKLPLIPGHEVIGTIAELGPRVTGFSIGDRVGVPWLGRTCGECPYCQSGRENLCENAAFTGYTLDGGFADYMVANHHYCFPVPDTFSDVNAAPLMCAGLIGFRAYRMTGSAQHIGLYGFGAAAHIMTQIARHQARKIYAFTKPGDKKAQAFASSLGATWAGNSDETPPHPLDAAILFAPVGDLVPIALRRVAPGGTVVCAGIHMSDIPSFPYEYLWQERTLRSVANLTREDGEAFLAEAPKVPVKTSVHLYQLREANQALDDLRHGRFDGAAVLTMI</sequence>
<dbReference type="SUPFAM" id="SSF51735">
    <property type="entry name" value="NAD(P)-binding Rossmann-fold domains"/>
    <property type="match status" value="1"/>
</dbReference>
<gene>
    <name evidence="8" type="ORF">ACFO5Q_03160</name>
</gene>
<dbReference type="PANTHER" id="PTHR42940:SF8">
    <property type="entry name" value="VACUOLAR PROTEIN SORTING-ASSOCIATED PROTEIN 11"/>
    <property type="match status" value="1"/>
</dbReference>
<dbReference type="Gene3D" id="3.90.180.10">
    <property type="entry name" value="Medium-chain alcohol dehydrogenases, catalytic domain"/>
    <property type="match status" value="1"/>
</dbReference>
<dbReference type="Gene3D" id="3.40.50.720">
    <property type="entry name" value="NAD(P)-binding Rossmann-like Domain"/>
    <property type="match status" value="1"/>
</dbReference>
<keyword evidence="4" id="KW-0479">Metal-binding</keyword>
<keyword evidence="9" id="KW-1185">Reference proteome</keyword>
<evidence type="ECO:0000256" key="2">
    <source>
        <dbReference type="ARBA" id="ARBA00008072"/>
    </source>
</evidence>
<keyword evidence="5" id="KW-0862">Zinc</keyword>
<dbReference type="RefSeq" id="WP_068147974.1">
    <property type="nucleotide sequence ID" value="NZ_JBHSCR010000001.1"/>
</dbReference>
<dbReference type="CDD" id="cd08298">
    <property type="entry name" value="CAD2"/>
    <property type="match status" value="1"/>
</dbReference>
<keyword evidence="6" id="KW-0560">Oxidoreductase</keyword>
<feature type="domain" description="Enoyl reductase (ER)" evidence="7">
    <location>
        <begin position="10"/>
        <end position="325"/>
    </location>
</feature>
<dbReference type="InterPro" id="IPR036291">
    <property type="entry name" value="NAD(P)-bd_dom_sf"/>
</dbReference>
<dbReference type="EMBL" id="JBHSCR010000001">
    <property type="protein sequence ID" value="MFC4346840.1"/>
    <property type="molecule type" value="Genomic_DNA"/>
</dbReference>
<dbReference type="InterPro" id="IPR020843">
    <property type="entry name" value="ER"/>
</dbReference>
<dbReference type="NCBIfam" id="TIGR02822">
    <property type="entry name" value="adh_fam_2"/>
    <property type="match status" value="1"/>
</dbReference>
<name>A0ABV8U833_9PROT</name>
<comment type="cofactor">
    <cofactor evidence="1">
        <name>Zn(2+)</name>
        <dbReference type="ChEBI" id="CHEBI:29105"/>
    </cofactor>
</comment>
<comment type="caution">
    <text evidence="8">The sequence shown here is derived from an EMBL/GenBank/DDBJ whole genome shotgun (WGS) entry which is preliminary data.</text>
</comment>
<evidence type="ECO:0000256" key="6">
    <source>
        <dbReference type="ARBA" id="ARBA00023002"/>
    </source>
</evidence>
<dbReference type="EC" id="1.1.1.1" evidence="3"/>
<dbReference type="InterPro" id="IPR014187">
    <property type="entry name" value="ADH_Zn_typ-2"/>
</dbReference>
<evidence type="ECO:0000256" key="4">
    <source>
        <dbReference type="ARBA" id="ARBA00022723"/>
    </source>
</evidence>
<dbReference type="SMART" id="SM00829">
    <property type="entry name" value="PKS_ER"/>
    <property type="match status" value="1"/>
</dbReference>
<dbReference type="SUPFAM" id="SSF50129">
    <property type="entry name" value="GroES-like"/>
    <property type="match status" value="1"/>
</dbReference>
<evidence type="ECO:0000313" key="9">
    <source>
        <dbReference type="Proteomes" id="UP001595776"/>
    </source>
</evidence>
<dbReference type="InterPro" id="IPR013154">
    <property type="entry name" value="ADH-like_N"/>
</dbReference>
<reference evidence="9" key="1">
    <citation type="journal article" date="2019" name="Int. J. Syst. Evol. Microbiol.">
        <title>The Global Catalogue of Microorganisms (GCM) 10K type strain sequencing project: providing services to taxonomists for standard genome sequencing and annotation.</title>
        <authorList>
            <consortium name="The Broad Institute Genomics Platform"/>
            <consortium name="The Broad Institute Genome Sequencing Center for Infectious Disease"/>
            <person name="Wu L."/>
            <person name="Ma J."/>
        </authorList>
    </citation>
    <scope>NUCLEOTIDE SEQUENCE [LARGE SCALE GENOMIC DNA]</scope>
    <source>
        <strain evidence="9">CGMCC 1.15304</strain>
    </source>
</reference>
<evidence type="ECO:0000313" key="8">
    <source>
        <dbReference type="EMBL" id="MFC4346840.1"/>
    </source>
</evidence>
<dbReference type="Proteomes" id="UP001595776">
    <property type="component" value="Unassembled WGS sequence"/>
</dbReference>
<protein>
    <recommendedName>
        <fullName evidence="3">alcohol dehydrogenase</fullName>
        <ecNumber evidence="3">1.1.1.1</ecNumber>
    </recommendedName>
</protein>
<proteinExistence type="inferred from homology"/>
<comment type="similarity">
    <text evidence="2">Belongs to the zinc-containing alcohol dehydrogenase family.</text>
</comment>
<organism evidence="8 9">
    <name type="scientific">Kordiimonas lipolytica</name>
    <dbReference type="NCBI Taxonomy" id="1662421"/>
    <lineage>
        <taxon>Bacteria</taxon>
        <taxon>Pseudomonadati</taxon>
        <taxon>Pseudomonadota</taxon>
        <taxon>Alphaproteobacteria</taxon>
        <taxon>Kordiimonadales</taxon>
        <taxon>Kordiimonadaceae</taxon>
        <taxon>Kordiimonas</taxon>
    </lineage>
</organism>
<evidence type="ECO:0000256" key="5">
    <source>
        <dbReference type="ARBA" id="ARBA00022833"/>
    </source>
</evidence>